<name>A0A1C7N2R1_9FUNG</name>
<feature type="region of interest" description="Disordered" evidence="2">
    <location>
        <begin position="165"/>
        <end position="191"/>
    </location>
</feature>
<gene>
    <name evidence="3" type="primary">tma16</name>
    <name evidence="3" type="ORF">A0J61_08578</name>
</gene>
<accession>A0A1C7N2R1</accession>
<dbReference type="AlphaFoldDB" id="A0A1C7N2R1"/>
<dbReference type="STRING" id="101091.A0A1C7N2R1"/>
<evidence type="ECO:0000313" key="3">
    <source>
        <dbReference type="EMBL" id="OBZ83370.1"/>
    </source>
</evidence>
<keyword evidence="4" id="KW-1185">Reference proteome</keyword>
<comment type="similarity">
    <text evidence="1">Belongs to the TMA16 family.</text>
</comment>
<dbReference type="GO" id="GO:0005634">
    <property type="term" value="C:nucleus"/>
    <property type="evidence" value="ECO:0007669"/>
    <property type="project" value="TreeGrafter"/>
</dbReference>
<proteinExistence type="inferred from homology"/>
<dbReference type="InterPro" id="IPR021346">
    <property type="entry name" value="Tma16"/>
</dbReference>
<evidence type="ECO:0000256" key="2">
    <source>
        <dbReference type="SAM" id="MobiDB-lite"/>
    </source>
</evidence>
<evidence type="ECO:0000313" key="4">
    <source>
        <dbReference type="Proteomes" id="UP000093000"/>
    </source>
</evidence>
<comment type="caution">
    <text evidence="3">The sequence shown here is derived from an EMBL/GenBank/DDBJ whole genome shotgun (WGS) entry which is preliminary data.</text>
</comment>
<organism evidence="3 4">
    <name type="scientific">Choanephora cucurbitarum</name>
    <dbReference type="NCBI Taxonomy" id="101091"/>
    <lineage>
        <taxon>Eukaryota</taxon>
        <taxon>Fungi</taxon>
        <taxon>Fungi incertae sedis</taxon>
        <taxon>Mucoromycota</taxon>
        <taxon>Mucoromycotina</taxon>
        <taxon>Mucoromycetes</taxon>
        <taxon>Mucorales</taxon>
        <taxon>Mucorineae</taxon>
        <taxon>Choanephoraceae</taxon>
        <taxon>Choanephoroideae</taxon>
        <taxon>Choanephora</taxon>
    </lineage>
</organism>
<dbReference type="InParanoid" id="A0A1C7N2R1"/>
<dbReference type="EMBL" id="LUGH01000674">
    <property type="protein sequence ID" value="OBZ83370.1"/>
    <property type="molecule type" value="Genomic_DNA"/>
</dbReference>
<evidence type="ECO:0000256" key="1">
    <source>
        <dbReference type="ARBA" id="ARBA00034127"/>
    </source>
</evidence>
<protein>
    <submittedName>
        <fullName evidence="3">Translation machinery-associated protein 16</fullName>
    </submittedName>
</protein>
<dbReference type="PANTHER" id="PTHR13349:SF2">
    <property type="entry name" value="TRANSLATION MACHINERY-ASSOCIATED PROTEIN 16"/>
    <property type="match status" value="1"/>
</dbReference>
<dbReference type="Proteomes" id="UP000093000">
    <property type="component" value="Unassembled WGS sequence"/>
</dbReference>
<dbReference type="OrthoDB" id="270284at2759"/>
<dbReference type="InterPro" id="IPR038356">
    <property type="entry name" value="Tma16_sf"/>
</dbReference>
<reference evidence="3 4" key="1">
    <citation type="submission" date="2016-03" db="EMBL/GenBank/DDBJ databases">
        <title>Choanephora cucurbitarum.</title>
        <authorList>
            <person name="Min B."/>
            <person name="Park H."/>
            <person name="Park J.-H."/>
            <person name="Shin H.-D."/>
            <person name="Choi I.-G."/>
        </authorList>
    </citation>
    <scope>NUCLEOTIDE SEQUENCE [LARGE SCALE GENOMIC DNA]</scope>
    <source>
        <strain evidence="3 4">KUS-F28377</strain>
    </source>
</reference>
<feature type="compositionally biased region" description="Basic and acidic residues" evidence="2">
    <location>
        <begin position="176"/>
        <end position="191"/>
    </location>
</feature>
<dbReference type="PANTHER" id="PTHR13349">
    <property type="entry name" value="TRANSLATION MACHINERY-ASSOCIATED PROTEIN 16"/>
    <property type="match status" value="1"/>
</dbReference>
<dbReference type="Pfam" id="PF11176">
    <property type="entry name" value="Tma16"/>
    <property type="match status" value="1"/>
</dbReference>
<dbReference type="Gene3D" id="1.20.1440.170">
    <property type="entry name" value="Translation machinery-associated protein 16-like"/>
    <property type="match status" value="1"/>
</dbReference>
<sequence>MPTIKGNRKITLKTIKNRDGIHPYSRKAHQLSRVHQRKEKLAVQEKKKQNNPTGERWIWFRYAFDEDKTCATKAEMHELIEIYLSRHDEEIEALDNDRNKAHRRPKTPRQELLESIKQSELNEYISGMDLPDMTNGKVLRLLREWDGDKNSMKRITTIRLHKPAESATNTSMTVDTPKKETPKMKLDMMEL</sequence>